<evidence type="ECO:0008006" key="3">
    <source>
        <dbReference type="Google" id="ProtNLM"/>
    </source>
</evidence>
<reference evidence="1 2" key="1">
    <citation type="submission" date="2010-11" db="EMBL/GenBank/DDBJ databases">
        <authorList>
            <person name="Durkin A.S."/>
            <person name="Madupu R."/>
            <person name="Torralba M."/>
            <person name="Gillis M."/>
            <person name="Methe B."/>
            <person name="Sutton G."/>
            <person name="Nelson K.E."/>
        </authorList>
    </citation>
    <scope>NUCLEOTIDE SEQUENCE [LARGE SCALE GENOMIC DNA]</scope>
    <source>
        <strain evidence="1 2">UPII 345-E</strain>
    </source>
</reference>
<dbReference type="Proteomes" id="UP000004594">
    <property type="component" value="Unassembled WGS sequence"/>
</dbReference>
<dbReference type="eggNOG" id="ENOG5031J5V">
    <property type="taxonomic scope" value="Bacteria"/>
</dbReference>
<comment type="caution">
    <text evidence="1">The sequence shown here is derived from an EMBL/GenBank/DDBJ whole genome shotgun (WGS) entry which is preliminary data.</text>
</comment>
<protein>
    <recommendedName>
        <fullName evidence="3">Tail tubular protein A</fullName>
    </recommendedName>
</protein>
<name>E4LA96_9FIRM</name>
<dbReference type="EMBL" id="AENT01000028">
    <property type="protein sequence ID" value="EFR42270.1"/>
    <property type="molecule type" value="Genomic_DNA"/>
</dbReference>
<proteinExistence type="predicted"/>
<dbReference type="InterPro" id="IPR033767">
    <property type="entry name" value="Tail_Gp11"/>
</dbReference>
<gene>
    <name evidence="1" type="ORF">HMPREF9220_0726</name>
</gene>
<organism evidence="1 2">
    <name type="scientific">Dialister micraerophilus UPII 345-E</name>
    <dbReference type="NCBI Taxonomy" id="910314"/>
    <lineage>
        <taxon>Bacteria</taxon>
        <taxon>Bacillati</taxon>
        <taxon>Bacillota</taxon>
        <taxon>Negativicutes</taxon>
        <taxon>Veillonellales</taxon>
        <taxon>Veillonellaceae</taxon>
        <taxon>Dialister</taxon>
    </lineage>
</organism>
<sequence length="184" mass="21762">MNKLDAINEMLGALNEAPVNTLEDPQNIDVINAIKTLDRVNRQIQSKGWVWNILENHTLNPDVYTQKILWDTNILYIVGTDGTKYTRQGDYLYDFTNKKDTFDNAVQVRIIYLLDYEDMPFPMRNYIVTKATRRFQAETMGDESLDQVLYQREMEAWASLQEYELEIENYNVFNLRTVMERGQR</sequence>
<dbReference type="AlphaFoldDB" id="E4LA96"/>
<evidence type="ECO:0000313" key="2">
    <source>
        <dbReference type="Proteomes" id="UP000004594"/>
    </source>
</evidence>
<dbReference type="RefSeq" id="WP_007555133.1">
    <property type="nucleotide sequence ID" value="NZ_AENT01000028.1"/>
</dbReference>
<accession>E4LA96</accession>
<evidence type="ECO:0000313" key="1">
    <source>
        <dbReference type="EMBL" id="EFR42270.1"/>
    </source>
</evidence>
<dbReference type="OrthoDB" id="3035829at2"/>
<dbReference type="Pfam" id="PF17212">
    <property type="entry name" value="Tube"/>
    <property type="match status" value="1"/>
</dbReference>